<organism evidence="7 8">
    <name type="scientific">Pseudaeromonas sharmana</name>
    <dbReference type="NCBI Taxonomy" id="328412"/>
    <lineage>
        <taxon>Bacteria</taxon>
        <taxon>Pseudomonadati</taxon>
        <taxon>Pseudomonadota</taxon>
        <taxon>Gammaproteobacteria</taxon>
        <taxon>Aeromonadales</taxon>
        <taxon>Aeromonadaceae</taxon>
        <taxon>Pseudaeromonas</taxon>
    </lineage>
</organism>
<evidence type="ECO:0000256" key="4">
    <source>
        <dbReference type="HAMAP-Rule" id="MF_00636"/>
    </source>
</evidence>
<accession>A0ABV8CNQ3</accession>
<evidence type="ECO:0000256" key="3">
    <source>
        <dbReference type="ARBA" id="ARBA00023134"/>
    </source>
</evidence>
<feature type="domain" description="RapZ C-terminal" evidence="6">
    <location>
        <begin position="164"/>
        <end position="281"/>
    </location>
</feature>
<dbReference type="InterPro" id="IPR027417">
    <property type="entry name" value="P-loop_NTPase"/>
</dbReference>
<feature type="binding site" evidence="4">
    <location>
        <begin position="56"/>
        <end position="59"/>
    </location>
    <ligand>
        <name>GTP</name>
        <dbReference type="ChEBI" id="CHEBI:37565"/>
    </ligand>
</feature>
<dbReference type="InterPro" id="IPR053931">
    <property type="entry name" value="RapZ_C"/>
</dbReference>
<dbReference type="HAMAP" id="MF_00636">
    <property type="entry name" value="RapZ_like"/>
    <property type="match status" value="1"/>
</dbReference>
<reference evidence="8" key="1">
    <citation type="journal article" date="2019" name="Int. J. Syst. Evol. Microbiol.">
        <title>The Global Catalogue of Microorganisms (GCM) 10K type strain sequencing project: providing services to taxonomists for standard genome sequencing and annotation.</title>
        <authorList>
            <consortium name="The Broad Institute Genomics Platform"/>
            <consortium name="The Broad Institute Genome Sequencing Center for Infectious Disease"/>
            <person name="Wu L."/>
            <person name="Ma J."/>
        </authorList>
    </citation>
    <scope>NUCLEOTIDE SEQUENCE [LARGE SCALE GENOMIC DNA]</scope>
    <source>
        <strain evidence="8">CCUG 54939</strain>
    </source>
</reference>
<evidence type="ECO:0000313" key="7">
    <source>
        <dbReference type="EMBL" id="MFC3913736.1"/>
    </source>
</evidence>
<keyword evidence="2 4" id="KW-0067">ATP-binding</keyword>
<dbReference type="PANTHER" id="PTHR30448:SF0">
    <property type="entry name" value="RNASE ADAPTER PROTEIN RAPZ"/>
    <property type="match status" value="1"/>
</dbReference>
<dbReference type="NCBIfam" id="NF003828">
    <property type="entry name" value="PRK05416.1"/>
    <property type="match status" value="1"/>
</dbReference>
<dbReference type="PIRSF" id="PIRSF005052">
    <property type="entry name" value="P-loopkin"/>
    <property type="match status" value="1"/>
</dbReference>
<evidence type="ECO:0000256" key="2">
    <source>
        <dbReference type="ARBA" id="ARBA00022840"/>
    </source>
</evidence>
<dbReference type="Proteomes" id="UP001595692">
    <property type="component" value="Unassembled WGS sequence"/>
</dbReference>
<evidence type="ECO:0000313" key="8">
    <source>
        <dbReference type="Proteomes" id="UP001595692"/>
    </source>
</evidence>
<dbReference type="Pfam" id="PF03668">
    <property type="entry name" value="RapZ-like_N"/>
    <property type="match status" value="1"/>
</dbReference>
<dbReference type="Gene3D" id="3.40.50.300">
    <property type="entry name" value="P-loop containing nucleotide triphosphate hydrolases"/>
    <property type="match status" value="1"/>
</dbReference>
<protein>
    <submittedName>
        <fullName evidence="7">RNase adapter RapZ</fullName>
    </submittedName>
</protein>
<evidence type="ECO:0000259" key="6">
    <source>
        <dbReference type="Pfam" id="PF22740"/>
    </source>
</evidence>
<sequence>MKLIVVSGRSGSGKTVALRVLEDLGYYCVDNLPVSLLPQLVDVARHQHSELAVSIDVRNLPAESSELEELLTRIRESSDLEFSSIFTDADNATLIRRYGESRRLHPLSRQHLSLDQAIQQETHMLAPLSSTADLRIDTTSLSIHELSEQICERVLGRKEKELVLVFESFGYKHGTPKDADFVFDARFLPNPHWIAALRPLTGLDSPVQHYLRNQPDVMLYCQHIETLLNHWLPNLERNNRSYLTVAIGCTGGQHRSVFITEQLAASFRNRNKTVQVRHKTLEKQHAAH</sequence>
<keyword evidence="1 4" id="KW-0547">Nucleotide-binding</keyword>
<name>A0ABV8CNQ3_9GAMM</name>
<keyword evidence="3 4" id="KW-0342">GTP-binding</keyword>
<dbReference type="RefSeq" id="WP_377152139.1">
    <property type="nucleotide sequence ID" value="NZ_JBHSAF010000012.1"/>
</dbReference>
<gene>
    <name evidence="7" type="primary">rapZ</name>
    <name evidence="7" type="ORF">ACFOSS_09690</name>
</gene>
<dbReference type="PANTHER" id="PTHR30448">
    <property type="entry name" value="RNASE ADAPTER PROTEIN RAPZ"/>
    <property type="match status" value="1"/>
</dbReference>
<keyword evidence="8" id="KW-1185">Reference proteome</keyword>
<dbReference type="EMBL" id="JBHSAF010000012">
    <property type="protein sequence ID" value="MFC3913736.1"/>
    <property type="molecule type" value="Genomic_DNA"/>
</dbReference>
<evidence type="ECO:0000259" key="5">
    <source>
        <dbReference type="Pfam" id="PF03668"/>
    </source>
</evidence>
<feature type="binding site" evidence="4">
    <location>
        <begin position="8"/>
        <end position="15"/>
    </location>
    <ligand>
        <name>ATP</name>
        <dbReference type="ChEBI" id="CHEBI:30616"/>
    </ligand>
</feature>
<feature type="domain" description="RapZ-like N-terminal" evidence="5">
    <location>
        <begin position="1"/>
        <end position="156"/>
    </location>
</feature>
<dbReference type="Pfam" id="PF22740">
    <property type="entry name" value="PapZ_C"/>
    <property type="match status" value="1"/>
</dbReference>
<comment type="caution">
    <text evidence="7">The sequence shown here is derived from an EMBL/GenBank/DDBJ whole genome shotgun (WGS) entry which is preliminary data.</text>
</comment>
<evidence type="ECO:0000256" key="1">
    <source>
        <dbReference type="ARBA" id="ARBA00022741"/>
    </source>
</evidence>
<dbReference type="SUPFAM" id="SSF52540">
    <property type="entry name" value="P-loop containing nucleoside triphosphate hydrolases"/>
    <property type="match status" value="1"/>
</dbReference>
<proteinExistence type="inferred from homology"/>
<dbReference type="InterPro" id="IPR053930">
    <property type="entry name" value="RapZ-like_N"/>
</dbReference>
<dbReference type="InterPro" id="IPR005337">
    <property type="entry name" value="RapZ-like"/>
</dbReference>